<organism evidence="2 3">
    <name type="scientific">Clostridium vincentii</name>
    <dbReference type="NCBI Taxonomy" id="52704"/>
    <lineage>
        <taxon>Bacteria</taxon>
        <taxon>Bacillati</taxon>
        <taxon>Bacillota</taxon>
        <taxon>Clostridia</taxon>
        <taxon>Eubacteriales</taxon>
        <taxon>Clostridiaceae</taxon>
        <taxon>Clostridium</taxon>
    </lineage>
</organism>
<keyword evidence="3" id="KW-1185">Reference proteome</keyword>
<keyword evidence="1" id="KW-0812">Transmembrane</keyword>
<dbReference type="Proteomes" id="UP000239471">
    <property type="component" value="Unassembled WGS sequence"/>
</dbReference>
<gene>
    <name evidence="2" type="ORF">CLVI_19120</name>
</gene>
<keyword evidence="1" id="KW-0472">Membrane</keyword>
<accession>A0A2T0BEJ8</accession>
<dbReference type="RefSeq" id="WP_106059888.1">
    <property type="nucleotide sequence ID" value="NZ_PVXQ01000018.1"/>
</dbReference>
<dbReference type="EMBL" id="PVXQ01000018">
    <property type="protein sequence ID" value="PRR82252.1"/>
    <property type="molecule type" value="Genomic_DNA"/>
</dbReference>
<proteinExistence type="predicted"/>
<name>A0A2T0BEJ8_9CLOT</name>
<protein>
    <submittedName>
        <fullName evidence="2">Uncharacterized protein</fullName>
    </submittedName>
</protein>
<sequence length="68" mass="7579">MKNNTKSSKLGLIISAFITIIALIIFVYVRIKGMPSWTNGVILLCAISIFFANIAIYKSQKNKDNNSK</sequence>
<dbReference type="AlphaFoldDB" id="A0A2T0BEJ8"/>
<evidence type="ECO:0000256" key="1">
    <source>
        <dbReference type="SAM" id="Phobius"/>
    </source>
</evidence>
<keyword evidence="1" id="KW-1133">Transmembrane helix</keyword>
<evidence type="ECO:0000313" key="2">
    <source>
        <dbReference type="EMBL" id="PRR82252.1"/>
    </source>
</evidence>
<feature type="transmembrane region" description="Helical" evidence="1">
    <location>
        <begin position="12"/>
        <end position="31"/>
    </location>
</feature>
<comment type="caution">
    <text evidence="2">The sequence shown here is derived from an EMBL/GenBank/DDBJ whole genome shotgun (WGS) entry which is preliminary data.</text>
</comment>
<feature type="transmembrane region" description="Helical" evidence="1">
    <location>
        <begin position="37"/>
        <end position="57"/>
    </location>
</feature>
<reference evidence="2 3" key="1">
    <citation type="submission" date="2018-03" db="EMBL/GenBank/DDBJ databases">
        <title>Genome sequence of Clostridium vincentii DSM 10228.</title>
        <authorList>
            <person name="Poehlein A."/>
            <person name="Daniel R."/>
        </authorList>
    </citation>
    <scope>NUCLEOTIDE SEQUENCE [LARGE SCALE GENOMIC DNA]</scope>
    <source>
        <strain evidence="2 3">DSM 10228</strain>
    </source>
</reference>
<evidence type="ECO:0000313" key="3">
    <source>
        <dbReference type="Proteomes" id="UP000239471"/>
    </source>
</evidence>